<dbReference type="Gene3D" id="2.60.40.4100">
    <property type="entry name" value="Zona pellucida, ZP-C domain"/>
    <property type="match status" value="1"/>
</dbReference>
<dbReference type="GO" id="GO:0000786">
    <property type="term" value="C:nucleosome"/>
    <property type="evidence" value="ECO:0007669"/>
    <property type="project" value="InterPro"/>
</dbReference>
<dbReference type="SMART" id="SM00241">
    <property type="entry name" value="ZP"/>
    <property type="match status" value="1"/>
</dbReference>
<dbReference type="InterPro" id="IPR001965">
    <property type="entry name" value="Znf_PHD"/>
</dbReference>
<evidence type="ECO:0000256" key="8">
    <source>
        <dbReference type="SAM" id="MobiDB-lite"/>
    </source>
</evidence>
<dbReference type="Pfam" id="PF00538">
    <property type="entry name" value="Linker_histone"/>
    <property type="match status" value="1"/>
</dbReference>
<proteinExistence type="predicted"/>
<dbReference type="PROSITE" id="PS01359">
    <property type="entry name" value="ZF_PHD_1"/>
    <property type="match status" value="1"/>
</dbReference>
<keyword evidence="9" id="KW-0812">Transmembrane</keyword>
<dbReference type="FunFam" id="3.30.40.10:FF:000170">
    <property type="entry name" value="E3 ubiquitin-protein ligase SHPRH isoform X1"/>
    <property type="match status" value="1"/>
</dbReference>
<keyword evidence="1" id="KW-0597">Phosphoprotein</keyword>
<dbReference type="Gene3D" id="1.10.10.10">
    <property type="entry name" value="Winged helix-like DNA-binding domain superfamily/Winged helix DNA-binding domain"/>
    <property type="match status" value="1"/>
</dbReference>
<feature type="region of interest" description="Disordered" evidence="8">
    <location>
        <begin position="41"/>
        <end position="89"/>
    </location>
</feature>
<dbReference type="InterPro" id="IPR001650">
    <property type="entry name" value="Helicase_C-like"/>
</dbReference>
<dbReference type="PROSITE" id="PS51034">
    <property type="entry name" value="ZP_2"/>
    <property type="match status" value="1"/>
</dbReference>
<dbReference type="Gene3D" id="3.40.50.300">
    <property type="entry name" value="P-loop containing nucleotide triphosphate hydrolases"/>
    <property type="match status" value="1"/>
</dbReference>
<feature type="domain" description="H15" evidence="13">
    <location>
        <begin position="417"/>
        <end position="491"/>
    </location>
</feature>
<dbReference type="GO" id="GO:0003677">
    <property type="term" value="F:DNA binding"/>
    <property type="evidence" value="ECO:0007669"/>
    <property type="project" value="InterPro"/>
</dbReference>
<dbReference type="EMBL" id="JAAMOB010000017">
    <property type="protein sequence ID" value="KAF4101934.1"/>
    <property type="molecule type" value="Genomic_DNA"/>
</dbReference>
<organism evidence="14 15">
    <name type="scientific">Onychostoma macrolepis</name>
    <dbReference type="NCBI Taxonomy" id="369639"/>
    <lineage>
        <taxon>Eukaryota</taxon>
        <taxon>Metazoa</taxon>
        <taxon>Chordata</taxon>
        <taxon>Craniata</taxon>
        <taxon>Vertebrata</taxon>
        <taxon>Euteleostomi</taxon>
        <taxon>Actinopterygii</taxon>
        <taxon>Neopterygii</taxon>
        <taxon>Teleostei</taxon>
        <taxon>Ostariophysi</taxon>
        <taxon>Cypriniformes</taxon>
        <taxon>Cyprinidae</taxon>
        <taxon>Acrossocheilinae</taxon>
        <taxon>Onychostoma</taxon>
    </lineage>
</organism>
<dbReference type="SUPFAM" id="SSF57850">
    <property type="entry name" value="RING/U-box"/>
    <property type="match status" value="1"/>
</dbReference>
<dbReference type="InterPro" id="IPR017907">
    <property type="entry name" value="Znf_RING_CS"/>
</dbReference>
<keyword evidence="9" id="KW-0472">Membrane</keyword>
<dbReference type="FunFam" id="3.40.50.10810:FF:000013">
    <property type="entry name" value="E3 ubiquitin-protein ligase SHPRH isoform X2"/>
    <property type="match status" value="1"/>
</dbReference>
<dbReference type="PROSITE" id="PS51194">
    <property type="entry name" value="HELICASE_CTER"/>
    <property type="match status" value="1"/>
</dbReference>
<dbReference type="Gene3D" id="3.30.40.10">
    <property type="entry name" value="Zinc/RING finger domain, C3HC4 (zinc finger)"/>
    <property type="match status" value="2"/>
</dbReference>
<feature type="domain" description="RING-type" evidence="10">
    <location>
        <begin position="1398"/>
        <end position="1445"/>
    </location>
</feature>
<dbReference type="GO" id="GO:0000209">
    <property type="term" value="P:protein polyubiquitination"/>
    <property type="evidence" value="ECO:0007669"/>
    <property type="project" value="TreeGrafter"/>
</dbReference>
<feature type="domain" description="ZP" evidence="11">
    <location>
        <begin position="1737"/>
        <end position="1991"/>
    </location>
</feature>
<comment type="caution">
    <text evidence="14">The sequence shown here is derived from an EMBL/GenBank/DDBJ whole genome shotgun (WGS) entry which is preliminary data.</text>
</comment>
<evidence type="ECO:0000256" key="5">
    <source>
        <dbReference type="ARBA" id="ARBA00022833"/>
    </source>
</evidence>
<dbReference type="SUPFAM" id="SSF57903">
    <property type="entry name" value="FYVE/PHD zinc finger"/>
    <property type="match status" value="1"/>
</dbReference>
<evidence type="ECO:0000259" key="11">
    <source>
        <dbReference type="PROSITE" id="PS51034"/>
    </source>
</evidence>
<dbReference type="SMART" id="SM00184">
    <property type="entry name" value="RING"/>
    <property type="match status" value="1"/>
</dbReference>
<evidence type="ECO:0000313" key="15">
    <source>
        <dbReference type="Proteomes" id="UP000579812"/>
    </source>
</evidence>
<dbReference type="FunFam" id="3.40.50.300:FF:000786">
    <property type="entry name" value="E3 ubiquitin-protein ligase SHPRH isoform X1"/>
    <property type="match status" value="1"/>
</dbReference>
<dbReference type="InterPro" id="IPR055356">
    <property type="entry name" value="ZP-N"/>
</dbReference>
<feature type="compositionally biased region" description="Basic and acidic residues" evidence="8">
    <location>
        <begin position="580"/>
        <end position="599"/>
    </location>
</feature>
<dbReference type="InterPro" id="IPR011011">
    <property type="entry name" value="Znf_FYVE_PHD"/>
</dbReference>
<dbReference type="InterPro" id="IPR014001">
    <property type="entry name" value="Helicase_ATP-bd"/>
</dbReference>
<keyword evidence="5" id="KW-0862">Zinc</keyword>
<evidence type="ECO:0000256" key="1">
    <source>
        <dbReference type="ARBA" id="ARBA00022553"/>
    </source>
</evidence>
<dbReference type="InterPro" id="IPR036390">
    <property type="entry name" value="WH_DNA-bd_sf"/>
</dbReference>
<dbReference type="Gene3D" id="3.40.50.10810">
    <property type="entry name" value="Tandem AAA-ATPase domain"/>
    <property type="match status" value="2"/>
</dbReference>
<dbReference type="InterPro" id="IPR049730">
    <property type="entry name" value="SNF2/RAD54-like_C"/>
</dbReference>
<dbReference type="Pfam" id="PF13445">
    <property type="entry name" value="zf-RING_UBOX"/>
    <property type="match status" value="1"/>
</dbReference>
<protein>
    <recommendedName>
        <fullName evidence="16">SNF2 histone linker PHD RING helicase</fullName>
    </recommendedName>
</protein>
<keyword evidence="15" id="KW-1185">Reference proteome</keyword>
<dbReference type="PROSITE" id="PS51504">
    <property type="entry name" value="H15"/>
    <property type="match status" value="1"/>
</dbReference>
<dbReference type="PROSITE" id="PS50089">
    <property type="entry name" value="ZF_RING_2"/>
    <property type="match status" value="1"/>
</dbReference>
<keyword evidence="4" id="KW-0378">Hydrolase</keyword>
<dbReference type="Gene3D" id="2.60.40.3210">
    <property type="entry name" value="Zona pellucida, ZP-N domain"/>
    <property type="match status" value="1"/>
</dbReference>
<dbReference type="GO" id="GO:0006974">
    <property type="term" value="P:DNA damage response"/>
    <property type="evidence" value="ECO:0007669"/>
    <property type="project" value="TreeGrafter"/>
</dbReference>
<dbReference type="InterPro" id="IPR052583">
    <property type="entry name" value="ATP-helicase/E3_Ub-Ligase"/>
</dbReference>
<dbReference type="Pfam" id="PF00176">
    <property type="entry name" value="SNF2-rel_dom"/>
    <property type="match status" value="1"/>
</dbReference>
<dbReference type="InterPro" id="IPR036388">
    <property type="entry name" value="WH-like_DNA-bd_sf"/>
</dbReference>
<dbReference type="Pfam" id="PF21324">
    <property type="entry name" value="SHPRH_helical-2nd"/>
    <property type="match status" value="1"/>
</dbReference>
<name>A0A7J6C4L6_9TELE</name>
<dbReference type="GO" id="GO:0008270">
    <property type="term" value="F:zinc ion binding"/>
    <property type="evidence" value="ECO:0007669"/>
    <property type="project" value="UniProtKB-KW"/>
</dbReference>
<evidence type="ECO:0000256" key="4">
    <source>
        <dbReference type="ARBA" id="ARBA00022801"/>
    </source>
</evidence>
<dbReference type="CDD" id="cd15547">
    <property type="entry name" value="PHD_SHPRH"/>
    <property type="match status" value="1"/>
</dbReference>
<evidence type="ECO:0000256" key="6">
    <source>
        <dbReference type="ARBA" id="ARBA00023157"/>
    </source>
</evidence>
<dbReference type="InterPro" id="IPR027417">
    <property type="entry name" value="P-loop_NTPase"/>
</dbReference>
<accession>A0A7J6C4L6</accession>
<dbReference type="Pfam" id="PF23344">
    <property type="entry name" value="ZP-N"/>
    <property type="match status" value="1"/>
</dbReference>
<dbReference type="CDD" id="cd16569">
    <property type="entry name" value="RING-HC_SHPRH-like"/>
    <property type="match status" value="1"/>
</dbReference>
<dbReference type="GO" id="GO:0006334">
    <property type="term" value="P:nucleosome assembly"/>
    <property type="evidence" value="ECO:0007669"/>
    <property type="project" value="InterPro"/>
</dbReference>
<dbReference type="InterPro" id="IPR005818">
    <property type="entry name" value="Histone_H1/H5_H15"/>
</dbReference>
<evidence type="ECO:0000259" key="10">
    <source>
        <dbReference type="PROSITE" id="PS50089"/>
    </source>
</evidence>
<sequence>MSSRRKRAPPVRMNEEAKRRVEWNMLEDRRNEGECEDILEEIPAPSDSCHLGPVLESNQEESKQGFTSSAGTEEGPSEERPSCSTQDSLPDTIELNVMPISALDQGWNALIGEFNLCPKIPIMLGDDSFCLQQTGDTLSMSLNNELEVETGRSDSVCPVPVECSFGGILLEDLDWLQKRKVIKLCHASGDELVKLKIFLLESGLGRPEFLSEGNGRIKKANQLMQKLMEFFYDFIIPEVMENEEEECDTDLERQNVEELYDHVRHLHQTEAAEQSFDVQHPGLIPVLRPYQSQAVNWMLRREKHKSSSSQEQRLHFLWREMVTICSKKLFYNPYTGSLIREFPLAGVDWPGGILADEMGLGKTVEVLALILCNTRQNLEHGVLTLPVGRSVNYFVPPPPLERQRTIKHEVRPKEKIIYPAVREMLLTAIKEMRVGKGASINAIFAYLRTMYKYDTLKNRNHIKKILTKLISENIVEQIKGRGLAGSFKLGKNYKEKKKKPATPRIKSADKAIPRRTSRRVSGQEKEASQTSYTTASDSEDSVDPPLLTEELKCESDSLIDSENPPQKMSVDITVEDDKETTDKPKQETTEDIHVERSKSDPTQNSKPEPETLTRASVIPFNTPDYRFECICGELGLMDYKPRVQCLNCLLWQHAECVNYKEENLETTPFYCPHCLVAMTPVSTGATLIISPSSICHQWVDEINRHIHTSSLRVLVYQGVKRHGFIQPHILAEQDVVITTYDVLRTELNYVDIPHSNSKDGRRFRNQKRYMAIPSPLVAVEWWRICLDEAQMVECTTAKAAEMALRLTSVNRWCVSGTPVQRGLEDLYGLVLFLGVDPYWVKYWWDQLLYRPYRHGNTAPLYNVIGQLLWRSAKKDVIDQIQIPPQTEEIHWLNFSPVEGHFYHRQHEVCSQDALVKLRKISDWSIKLGSLDRRTVTTILYPLLRLRQACCHPQAVRGEFLPFQKSTMTMEELLKSLQKKCRVECEEAHRQLVCALNGLAGIHIIRGEFVDAAEMYREVLRSSEEHKARLKTDSLQRLHATHNLMELLNAKHPGIPPTLRDDSLKEEAEQLKQHYMAKVNSEVSEAHQNLQPVLQHIKEQKRKVNLRSPWWLDIIQQAIQYSMDDDLVGRIQNELTCSYKQQANKLSLADKFRDARGLQFLLSTQMDDLMKSQKTVQDSVKKLEGPPSQQVIEETTLCHLRPVRLPLNNCVFCKADELFTDYESKLFSHTVKGQTAIFEEMIEDEEGLVDDRLPTTSRGLWAASETERALKAILSFAKARRLESGLIEEGNSFMELFESWKKEYKLLHEYWMSLRDHVSAIDELGMATERLRVRLPDEPKPKVLHIIEPHEVEQNRIKLLNDRAVARSQLQKKLGQFLYLTNLEKSQDKSTGGLNPEPCPICARPLGQEWAVLTCGHCFCNECIAIIVEQYSVGNRRRAIKCAICRQTTSHSEISYVFTTQSAHQGQDIPVKGSHSTKVEAVVRVLKKIQMTDPEAKSLVFSTWQGVLDIIAKALFDNNMEFAQINGIHKFQENLSAFKYEEKINILLLPLHTGSNGLNIIEATHVLLVEPILNPAHELQAIGRVHRIGQTKPTFVHRFLIKSTIEERMQAMLKTAEKSHSSTSMKHSEASVFTVADLAELFTEDIGRCYLGLPPTCPIHVWNLIVGVDIIQAGVPKQLEVPTSLELCFGGLERAREEARKALRMTPATLALTCSLLLIWTVTSAVQIEEGELNETVICTNDQMQVIIPSVFFLNKEPPVYVWDMHLNDPDCRGVEVGNDYVFSIKTNLTDCGTIMASDDTHIMFTNTIRNNETDIITRSYINITFGCRYPINYMVQQQNGENLIRVDVRTITLNTEDGNFSVSMLLYKDEEFQDKWTTVPSLTLEDNIYVKVYMIPANLFLRVERCWATPTNDPYSNIQYTFIRDSCPVLWNDQTLAVMKNGQGPESLFRIQMFKFVGSSYTDVFLHCNVQICHNTGGVCQPNCSSEDASVRTRRDVASSHTVSYGPIRRLKIDIENTSPSSDLPPVETFVLGGLLFILIVITGVFGKLWLQSRNSYPTQEAQLTLSNIHHISEVAS</sequence>
<dbReference type="PANTHER" id="PTHR45865">
    <property type="entry name" value="E3 UBIQUITIN-PROTEIN LIGASE SHPRH FAMILY MEMBER"/>
    <property type="match status" value="1"/>
</dbReference>
<dbReference type="Pfam" id="PF21325">
    <property type="entry name" value="SHPRH_helical-1st"/>
    <property type="match status" value="1"/>
</dbReference>
<evidence type="ECO:0000259" key="12">
    <source>
        <dbReference type="PROSITE" id="PS51194"/>
    </source>
</evidence>
<keyword evidence="2" id="KW-0479">Metal-binding</keyword>
<evidence type="ECO:0000256" key="7">
    <source>
        <dbReference type="PROSITE-ProRule" id="PRU00175"/>
    </source>
</evidence>
<dbReference type="CDD" id="cd18070">
    <property type="entry name" value="DEXQc_SHPRH"/>
    <property type="match status" value="1"/>
</dbReference>
<feature type="transmembrane region" description="Helical" evidence="9">
    <location>
        <begin position="2030"/>
        <end position="2051"/>
    </location>
</feature>
<dbReference type="SUPFAM" id="SSF46785">
    <property type="entry name" value="Winged helix' DNA-binding domain"/>
    <property type="match status" value="1"/>
</dbReference>
<dbReference type="InterPro" id="IPR042235">
    <property type="entry name" value="ZP-C_dom"/>
</dbReference>
<evidence type="ECO:0000259" key="13">
    <source>
        <dbReference type="PROSITE" id="PS51504"/>
    </source>
</evidence>
<dbReference type="Proteomes" id="UP000579812">
    <property type="component" value="Unassembled WGS sequence"/>
</dbReference>
<gene>
    <name evidence="14" type="ORF">G5714_016734</name>
</gene>
<dbReference type="InterPro" id="IPR019786">
    <property type="entry name" value="Zinc_finger_PHD-type_CS"/>
</dbReference>
<dbReference type="InterPro" id="IPR001841">
    <property type="entry name" value="Znf_RING"/>
</dbReference>
<evidence type="ECO:0008006" key="16">
    <source>
        <dbReference type="Google" id="ProtNLM"/>
    </source>
</evidence>
<dbReference type="Pfam" id="PF00100">
    <property type="entry name" value="Zona_pellucida"/>
    <property type="match status" value="1"/>
</dbReference>
<dbReference type="InterPro" id="IPR048686">
    <property type="entry name" value="SHPRH_helical_1st"/>
</dbReference>
<dbReference type="SMART" id="SM00487">
    <property type="entry name" value="DEXDc"/>
    <property type="match status" value="1"/>
</dbReference>
<dbReference type="InterPro" id="IPR000330">
    <property type="entry name" value="SNF2_N"/>
</dbReference>
<dbReference type="SMART" id="SM00490">
    <property type="entry name" value="HELICc"/>
    <property type="match status" value="1"/>
</dbReference>
<dbReference type="InterPro" id="IPR001507">
    <property type="entry name" value="ZP_dom"/>
</dbReference>
<dbReference type="PANTHER" id="PTHR45865:SF1">
    <property type="entry name" value="E3 UBIQUITIN-PROTEIN LIGASE SHPRH"/>
    <property type="match status" value="1"/>
</dbReference>
<keyword evidence="9" id="KW-1133">Transmembrane helix</keyword>
<dbReference type="GO" id="GO:0005524">
    <property type="term" value="F:ATP binding"/>
    <property type="evidence" value="ECO:0007669"/>
    <property type="project" value="InterPro"/>
</dbReference>
<dbReference type="InterPro" id="IPR027370">
    <property type="entry name" value="Znf-RING_euk"/>
</dbReference>
<dbReference type="SUPFAM" id="SSF52540">
    <property type="entry name" value="P-loop containing nucleoside triphosphate hydrolases"/>
    <property type="match status" value="3"/>
</dbReference>
<dbReference type="FunFam" id="3.30.40.10:FF:000162">
    <property type="entry name" value="E3 ubiquitin-protein ligase SHPRH isoform X1"/>
    <property type="match status" value="1"/>
</dbReference>
<feature type="domain" description="Helicase C-terminal" evidence="12">
    <location>
        <begin position="1480"/>
        <end position="1638"/>
    </location>
</feature>
<feature type="region of interest" description="Disordered" evidence="8">
    <location>
        <begin position="491"/>
        <end position="613"/>
    </location>
</feature>
<dbReference type="InterPro" id="IPR038718">
    <property type="entry name" value="SNF2-like_sf"/>
</dbReference>
<dbReference type="InterPro" id="IPR048695">
    <property type="entry name" value="SHPRH_helical_2nd"/>
</dbReference>
<dbReference type="GO" id="GO:0005634">
    <property type="term" value="C:nucleus"/>
    <property type="evidence" value="ECO:0007669"/>
    <property type="project" value="TreeGrafter"/>
</dbReference>
<dbReference type="InterPro" id="IPR055355">
    <property type="entry name" value="ZP-C"/>
</dbReference>
<evidence type="ECO:0000256" key="2">
    <source>
        <dbReference type="ARBA" id="ARBA00022723"/>
    </source>
</evidence>
<dbReference type="GO" id="GO:0061630">
    <property type="term" value="F:ubiquitin protein ligase activity"/>
    <property type="evidence" value="ECO:0007669"/>
    <property type="project" value="TreeGrafter"/>
</dbReference>
<reference evidence="14 15" key="1">
    <citation type="submission" date="2020-04" db="EMBL/GenBank/DDBJ databases">
        <title>Chromosome-level genome assembly of a cyprinid fish Onychostoma macrolepis by integration of Nanopore Sequencing, Bionano and Hi-C technology.</title>
        <authorList>
            <person name="Wang D."/>
        </authorList>
    </citation>
    <scope>NUCLEOTIDE SEQUENCE [LARGE SCALE GENOMIC DNA]</scope>
    <source>
        <strain evidence="14">SWU-2019</strain>
        <tissue evidence="14">Muscle</tissue>
    </source>
</reference>
<evidence type="ECO:0000313" key="14">
    <source>
        <dbReference type="EMBL" id="KAF4101934.1"/>
    </source>
</evidence>
<keyword evidence="3 7" id="KW-0863">Zinc-finger</keyword>
<dbReference type="PROSITE" id="PS00518">
    <property type="entry name" value="ZF_RING_1"/>
    <property type="match status" value="1"/>
</dbReference>
<dbReference type="CDD" id="cd00073">
    <property type="entry name" value="H15"/>
    <property type="match status" value="1"/>
</dbReference>
<keyword evidence="6" id="KW-1015">Disulfide bond</keyword>
<evidence type="ECO:0000256" key="3">
    <source>
        <dbReference type="ARBA" id="ARBA00022771"/>
    </source>
</evidence>
<dbReference type="GO" id="GO:0016787">
    <property type="term" value="F:hydrolase activity"/>
    <property type="evidence" value="ECO:0007669"/>
    <property type="project" value="UniProtKB-KW"/>
</dbReference>
<dbReference type="Pfam" id="PF00271">
    <property type="entry name" value="Helicase_C"/>
    <property type="match status" value="1"/>
</dbReference>
<dbReference type="CDD" id="cd18793">
    <property type="entry name" value="SF2_C_SNF"/>
    <property type="match status" value="1"/>
</dbReference>
<dbReference type="InterPro" id="IPR013083">
    <property type="entry name" value="Znf_RING/FYVE/PHD"/>
</dbReference>
<dbReference type="SMART" id="SM00249">
    <property type="entry name" value="PHD"/>
    <property type="match status" value="1"/>
</dbReference>
<evidence type="ECO:0000256" key="9">
    <source>
        <dbReference type="SAM" id="Phobius"/>
    </source>
</evidence>